<dbReference type="RefSeq" id="WP_020440480.1">
    <property type="nucleotide sequence ID" value="NC_021663.1"/>
</dbReference>
<dbReference type="EMBL" id="CP003696">
    <property type="protein sequence ID" value="AGP30115.1"/>
    <property type="molecule type" value="Genomic_DNA"/>
</dbReference>
<dbReference type="InterPro" id="IPR015330">
    <property type="entry name" value="DNA_primase/pol_bifunc_N"/>
</dbReference>
<accession>S4XES8</accession>
<organism evidence="2 3">
    <name type="scientific">Corynebacterium terpenotabidum Y-11</name>
    <dbReference type="NCBI Taxonomy" id="1200352"/>
    <lineage>
        <taxon>Bacteria</taxon>
        <taxon>Bacillati</taxon>
        <taxon>Actinomycetota</taxon>
        <taxon>Actinomycetes</taxon>
        <taxon>Mycobacteriales</taxon>
        <taxon>Corynebacteriaceae</taxon>
        <taxon>Corynebacterium</taxon>
    </lineage>
</organism>
<evidence type="ECO:0000313" key="2">
    <source>
        <dbReference type="EMBL" id="AGP30115.1"/>
    </source>
</evidence>
<dbReference type="Pfam" id="PF13481">
    <property type="entry name" value="AAA_25"/>
    <property type="match status" value="1"/>
</dbReference>
<evidence type="ECO:0000259" key="1">
    <source>
        <dbReference type="Pfam" id="PF09250"/>
    </source>
</evidence>
<reference evidence="2 3" key="1">
    <citation type="submission" date="2012-06" db="EMBL/GenBank/DDBJ databases">
        <title>Complete genome sequence of Corynebacterium terpenotabidum Y-11 (=DSM 44721).</title>
        <authorList>
            <person name="Ruckert C."/>
            <person name="Albersmeier A."/>
            <person name="Al-Dilaimi A."/>
            <person name="Szczepanowski R."/>
            <person name="Kalinowski J."/>
        </authorList>
    </citation>
    <scope>NUCLEOTIDE SEQUENCE [LARGE SCALE GENOMIC DNA]</scope>
    <source>
        <strain evidence="2 3">Y-11</strain>
    </source>
</reference>
<keyword evidence="3" id="KW-1185">Reference proteome</keyword>
<dbReference type="PATRIC" id="fig|1200352.3.peg.465"/>
<gene>
    <name evidence="2" type="ORF">A606_02310</name>
</gene>
<dbReference type="SUPFAM" id="SSF56747">
    <property type="entry name" value="Prim-pol domain"/>
    <property type="match status" value="1"/>
</dbReference>
<dbReference type="KEGG" id="cter:A606_02310"/>
<dbReference type="eggNOG" id="ENOG5030KE7">
    <property type="taxonomic scope" value="Bacteria"/>
</dbReference>
<protein>
    <recommendedName>
        <fullName evidence="1">DNA primase/polymerase bifunctional N-terminal domain-containing protein</fullName>
    </recommendedName>
</protein>
<proteinExistence type="predicted"/>
<dbReference type="Proteomes" id="UP000014809">
    <property type="component" value="Chromosome"/>
</dbReference>
<dbReference type="InterPro" id="IPR027417">
    <property type="entry name" value="P-loop_NTPase"/>
</dbReference>
<feature type="domain" description="DNA primase/polymerase bifunctional N-terminal" evidence="1">
    <location>
        <begin position="57"/>
        <end position="215"/>
    </location>
</feature>
<dbReference type="Pfam" id="PF09250">
    <property type="entry name" value="Prim-Pol"/>
    <property type="match status" value="1"/>
</dbReference>
<sequence length="894" mass="97859">MDDTYIQSLTVEAEQYANTTPAQHLPSAVFAQLVDQALSAPTALDAARIWISLGIGVVGVDQFKRPVNKQRYGASDAPMTTAEQVTQAWTKNPAMGIAIVPGGKRLLGIDIDNGYETEWLRSWGQTRGLYVEDMTVETPGLSGVAAHTGGGHLYIVMPDGWADGYSLPKKQTVVDEQGAISDSSFDAPASFLVSISGQYMLVPPTSREGRSYRHTGSPVIADVYLTQDLLGVLDQTAAEDARREAEVRRQQGILDRQARRAEQGDAYVPDLADRIQDWEDQRRWVDVFSDLPEFYLDGVSSCGCDVWVWSGSSTRTRSLVAHEGCSEMAGSRVCTVFSGSLLTHLKDVLPAEHQPSRSSFNMTQMVCALVYGGDWEEFLRGEGIHRDVDGSSQISEEQAVTTFMNLLASAPVPSTDEQSAEAVVPEPQWDMNEILEKIQEFGIPSLTDEQRIFLRDRAETLTGLTGSVIRMLLEDPTGAGALPMGDVMTAVKNRSVADLVKEAASTTTEAPFSPLEMDSALYQDESEFWGETFRVSPTPAYLDMFYSSGSHALVGESGIGKTWLAVAAAADVLFRHVLTPADRPSAKPGSVVYIDIDGNTEGKLRQRALMLGIAPIDIYTRAFWVVSPTKIASEQRISTEKAMERIISYLEENPPKMVILDSTQKAMAAMGLDMNSGTDFSTLTLKMDRFLSKGQTSLIYLDHTGNGVDAQNRAMGSSQKKAQIDTTFIMKKVKPAKDEDGKEKYQDTVIAVDLDITKDRHHGVEDALVIPEEPGYAGRLIINPSRLGGGVQKVEVAGHSLDHLETRLRTSAQVHGGREGREQDRLKEIAQGLATWLAEQGEPVKKGNLIAAAQEIFPTYLKSDKSVRAFLGSDVAQEFIRSEKRGTSELWSAR</sequence>
<dbReference type="AlphaFoldDB" id="S4XES8"/>
<evidence type="ECO:0000313" key="3">
    <source>
        <dbReference type="Proteomes" id="UP000014809"/>
    </source>
</evidence>
<dbReference type="STRING" id="1200352.A606_02310"/>
<dbReference type="Gene3D" id="3.40.50.300">
    <property type="entry name" value="P-loop containing nucleotide triphosphate hydrolases"/>
    <property type="match status" value="1"/>
</dbReference>
<dbReference type="SUPFAM" id="SSF52540">
    <property type="entry name" value="P-loop containing nucleoside triphosphate hydrolases"/>
    <property type="match status" value="1"/>
</dbReference>
<dbReference type="HOGENOM" id="CLU_323317_0_0_11"/>
<name>S4XES8_9CORY</name>